<feature type="domain" description="GH18" evidence="7">
    <location>
        <begin position="158"/>
        <end position="627"/>
    </location>
</feature>
<proteinExistence type="predicted"/>
<accession>A0ABY9RIL8</accession>
<evidence type="ECO:0000313" key="9">
    <source>
        <dbReference type="Proteomes" id="UP001181355"/>
    </source>
</evidence>
<dbReference type="PROSITE" id="PS51910">
    <property type="entry name" value="GH18_2"/>
    <property type="match status" value="1"/>
</dbReference>
<keyword evidence="6" id="KW-0732">Signal</keyword>
<dbReference type="SUPFAM" id="SSF51445">
    <property type="entry name" value="(Trans)glycosidases"/>
    <property type="match status" value="1"/>
</dbReference>
<dbReference type="Pfam" id="PF02839">
    <property type="entry name" value="CBM_5_12"/>
    <property type="match status" value="1"/>
</dbReference>
<dbReference type="InterPro" id="IPR050314">
    <property type="entry name" value="Glycosyl_Hydrlase_18"/>
</dbReference>
<dbReference type="InterPro" id="IPR001223">
    <property type="entry name" value="Glyco_hydro18_cat"/>
</dbReference>
<dbReference type="Proteomes" id="UP001181355">
    <property type="component" value="Chromosome"/>
</dbReference>
<sequence>MKQSATSATLGFALSVLAFSLSASATASAATADGKLNPFKSVSTSKTLAACSSAAWNATAVYTGGMTASYDNKEWRAKWWTQGNTPSTNPDGPWAYVSDCGGGTGGGGGSDPVLTTVPAPTGHALCRPDGMTISTGTNPPYCLAYDNNGREKLGTVKRRIIGYFTSWRTGKDGSPAYLAHQIPWDKITHINFAFAHVENNKISIGNETDPNNSATGMQWPGVAGAEMDASYAYKGHFNLLNKFKKQYPNVKTLISVGGWAETGGYFDATGKRVNSGGFYSMTTNADGSVNTAGINSFSDSVVSFLRKYNFDGVDIDYEYPTSMKDAGNPLDWTTANTRRAGLMRSYSVLLKTLREKLDAAATLDNRYYQLSIAAPASAYLLRGMENMAALQYLDFANIMSYDLHGAWNEFVGPNAALFDDGKDAELARWNVYSTAQYGGIGYLNTDWAFHYYRGAMQAGRINIGVPYYTRGWRNVSGGSNGLWGKSLGSNCPTGLTNCGNGAMGIDNIWHDLDEQGKELGGGGNPLWHAKNLERNIAGSYIASYGLTPTTDADDRLTGSYVRYYDATLVAPWLWNAQKAVFLSTEDETSAQKKAQWIIDRGVGGVMFWELAGDFDWNATRNNGQGEYFIGSTLTRAFNTAFKTASLYENKRSTQAAATGAIDLKFELLDYKLGDANYPINPNLKITNSSSYTLPGGTEFQFDIPTSTPNTMADQSGFGMKVITSGHTGNNIGGLKGNLHRVSVKLPSWSSLAPGASTTLAVVYYLPISGPSNFSVVINGKSYAIRSEQPYLAYIK</sequence>
<keyword evidence="3" id="KW-0119">Carbohydrate metabolism</keyword>
<dbReference type="InterPro" id="IPR011583">
    <property type="entry name" value="Chitinase_II/V-like_cat"/>
</dbReference>
<evidence type="ECO:0000256" key="2">
    <source>
        <dbReference type="ARBA" id="ARBA00023024"/>
    </source>
</evidence>
<dbReference type="CDD" id="cd12215">
    <property type="entry name" value="ChiC_BD"/>
    <property type="match status" value="1"/>
</dbReference>
<dbReference type="SUPFAM" id="SSF51055">
    <property type="entry name" value="Carbohydrate binding domain"/>
    <property type="match status" value="1"/>
</dbReference>
<dbReference type="SMART" id="SM00636">
    <property type="entry name" value="Glyco_18"/>
    <property type="match status" value="1"/>
</dbReference>
<dbReference type="Pfam" id="PF06483">
    <property type="entry name" value="ChiC"/>
    <property type="match status" value="1"/>
</dbReference>
<reference evidence="8" key="1">
    <citation type="submission" date="2023-09" db="EMBL/GenBank/DDBJ databases">
        <title>Undibacterium sp. 20NA77.5 isolated from freshwater.</title>
        <authorList>
            <person name="Le V."/>
            <person name="Ko S.-R."/>
            <person name="Ahn C.-Y."/>
            <person name="Oh H.-M."/>
        </authorList>
    </citation>
    <scope>NUCLEOTIDE SEQUENCE</scope>
    <source>
        <strain evidence="8">20NA77.5</strain>
    </source>
</reference>
<dbReference type="PANTHER" id="PTHR11177">
    <property type="entry name" value="CHITINASE"/>
    <property type="match status" value="1"/>
</dbReference>
<keyword evidence="9" id="KW-1185">Reference proteome</keyword>
<dbReference type="PROSITE" id="PS01095">
    <property type="entry name" value="GH18_1"/>
    <property type="match status" value="1"/>
</dbReference>
<dbReference type="CDD" id="cd06548">
    <property type="entry name" value="GH18_chitinase"/>
    <property type="match status" value="1"/>
</dbReference>
<dbReference type="InterPro" id="IPR036573">
    <property type="entry name" value="CBM_sf_5/12"/>
</dbReference>
<evidence type="ECO:0000256" key="1">
    <source>
        <dbReference type="ARBA" id="ARBA00022801"/>
    </source>
</evidence>
<dbReference type="GO" id="GO:0016787">
    <property type="term" value="F:hydrolase activity"/>
    <property type="evidence" value="ECO:0007669"/>
    <property type="project" value="UniProtKB-KW"/>
</dbReference>
<dbReference type="EMBL" id="CP133720">
    <property type="protein sequence ID" value="WMW79931.1"/>
    <property type="molecule type" value="Genomic_DNA"/>
</dbReference>
<dbReference type="InterPro" id="IPR017853">
    <property type="entry name" value="GH"/>
</dbReference>
<dbReference type="InterPro" id="IPR009470">
    <property type="entry name" value="Chi_C"/>
</dbReference>
<feature type="chain" id="PRO_5046527277" evidence="6">
    <location>
        <begin position="30"/>
        <end position="795"/>
    </location>
</feature>
<gene>
    <name evidence="8" type="ORF">RF679_14940</name>
</gene>
<evidence type="ECO:0000313" key="8">
    <source>
        <dbReference type="EMBL" id="WMW79931.1"/>
    </source>
</evidence>
<keyword evidence="2" id="KW-0624">Polysaccharide degradation</keyword>
<dbReference type="Gene3D" id="2.10.10.20">
    <property type="entry name" value="Carbohydrate-binding module superfamily 5/12"/>
    <property type="match status" value="1"/>
</dbReference>
<evidence type="ECO:0000256" key="6">
    <source>
        <dbReference type="SAM" id="SignalP"/>
    </source>
</evidence>
<dbReference type="SUPFAM" id="SSF54556">
    <property type="entry name" value="Chitinase insertion domain"/>
    <property type="match status" value="1"/>
</dbReference>
<name>A0ABY9RIL8_9BURK</name>
<keyword evidence="2" id="KW-0146">Chitin degradation</keyword>
<dbReference type="Gene3D" id="3.20.20.80">
    <property type="entry name" value="Glycosidases"/>
    <property type="match status" value="1"/>
</dbReference>
<keyword evidence="4 5" id="KW-0326">Glycosidase</keyword>
<evidence type="ECO:0000256" key="5">
    <source>
        <dbReference type="RuleBase" id="RU000489"/>
    </source>
</evidence>
<dbReference type="PANTHER" id="PTHR11177:SF308">
    <property type="entry name" value="CHITINASE A"/>
    <property type="match status" value="1"/>
</dbReference>
<dbReference type="SMART" id="SM00495">
    <property type="entry name" value="ChtBD3"/>
    <property type="match status" value="1"/>
</dbReference>
<protein>
    <submittedName>
        <fullName evidence="8">Glycosyl hydrolase family 18 protein</fullName>
    </submittedName>
</protein>
<dbReference type="InterPro" id="IPR001579">
    <property type="entry name" value="Glyco_hydro_18_chit_AS"/>
</dbReference>
<dbReference type="RefSeq" id="WP_309481424.1">
    <property type="nucleotide sequence ID" value="NZ_CP133720.1"/>
</dbReference>
<dbReference type="InterPro" id="IPR003610">
    <property type="entry name" value="CBM5/12"/>
</dbReference>
<evidence type="ECO:0000256" key="3">
    <source>
        <dbReference type="ARBA" id="ARBA00023277"/>
    </source>
</evidence>
<keyword evidence="1 5" id="KW-0378">Hydrolase</keyword>
<dbReference type="Pfam" id="PF00704">
    <property type="entry name" value="Glyco_hydro_18"/>
    <property type="match status" value="1"/>
</dbReference>
<dbReference type="InterPro" id="IPR029070">
    <property type="entry name" value="Chitinase_insertion_sf"/>
</dbReference>
<feature type="signal peptide" evidence="6">
    <location>
        <begin position="1"/>
        <end position="29"/>
    </location>
</feature>
<dbReference type="Gene3D" id="3.10.50.10">
    <property type="match status" value="1"/>
</dbReference>
<organism evidence="8 9">
    <name type="scientific">Undibacterium cyanobacteriorum</name>
    <dbReference type="NCBI Taxonomy" id="3073561"/>
    <lineage>
        <taxon>Bacteria</taxon>
        <taxon>Pseudomonadati</taxon>
        <taxon>Pseudomonadota</taxon>
        <taxon>Betaproteobacteria</taxon>
        <taxon>Burkholderiales</taxon>
        <taxon>Oxalobacteraceae</taxon>
        <taxon>Undibacterium</taxon>
    </lineage>
</organism>
<evidence type="ECO:0000256" key="4">
    <source>
        <dbReference type="ARBA" id="ARBA00023295"/>
    </source>
</evidence>
<evidence type="ECO:0000259" key="7">
    <source>
        <dbReference type="PROSITE" id="PS51910"/>
    </source>
</evidence>